<accession>A0ABP8NF07</accession>
<proteinExistence type="predicted"/>
<organism evidence="1 2">
    <name type="scientific">Nemorincola caseinilytica</name>
    <dbReference type="NCBI Taxonomy" id="2054315"/>
    <lineage>
        <taxon>Bacteria</taxon>
        <taxon>Pseudomonadati</taxon>
        <taxon>Bacteroidota</taxon>
        <taxon>Chitinophagia</taxon>
        <taxon>Chitinophagales</taxon>
        <taxon>Chitinophagaceae</taxon>
        <taxon>Nemorincola</taxon>
    </lineage>
</organism>
<reference evidence="2" key="1">
    <citation type="journal article" date="2019" name="Int. J. Syst. Evol. Microbiol.">
        <title>The Global Catalogue of Microorganisms (GCM) 10K type strain sequencing project: providing services to taxonomists for standard genome sequencing and annotation.</title>
        <authorList>
            <consortium name="The Broad Institute Genomics Platform"/>
            <consortium name="The Broad Institute Genome Sequencing Center for Infectious Disease"/>
            <person name="Wu L."/>
            <person name="Ma J."/>
        </authorList>
    </citation>
    <scope>NUCLEOTIDE SEQUENCE [LARGE SCALE GENOMIC DNA]</scope>
    <source>
        <strain evidence="2">JCM 32105</strain>
    </source>
</reference>
<dbReference type="RefSeq" id="WP_345081585.1">
    <property type="nucleotide sequence ID" value="NZ_BAABFA010000010.1"/>
</dbReference>
<evidence type="ECO:0000313" key="1">
    <source>
        <dbReference type="EMBL" id="GAA4465258.1"/>
    </source>
</evidence>
<keyword evidence="2" id="KW-1185">Reference proteome</keyword>
<dbReference type="Proteomes" id="UP001500067">
    <property type="component" value="Unassembled WGS sequence"/>
</dbReference>
<comment type="caution">
    <text evidence="1">The sequence shown here is derived from an EMBL/GenBank/DDBJ whole genome shotgun (WGS) entry which is preliminary data.</text>
</comment>
<gene>
    <name evidence="1" type="ORF">GCM10023093_17100</name>
</gene>
<dbReference type="EMBL" id="BAABFA010000010">
    <property type="protein sequence ID" value="GAA4465258.1"/>
    <property type="molecule type" value="Genomic_DNA"/>
</dbReference>
<protein>
    <recommendedName>
        <fullName evidence="3">Nucleotidyltransferase</fullName>
    </recommendedName>
</protein>
<name>A0ABP8NF07_9BACT</name>
<sequence length="275" mass="30938">MARTITQIQDEIISTRETQLPTLNSESRVAVWRLWTYVIAVAIWAVEKLFDTHKAEVNDIIARQKPHSLAWYREKAKAFQYENDLPDGSDTYSIIREEDRIVKYAAAIERTNTVRLKVAKIGEPAEPGGEEDLAPLSGAEMDNFEPYMHRVKDAGVRLIINSATADLLRLTATIYYDPLVLAADGSRLDGTSATPVTDGIRAYLKGIDFGNGLMVVNRLRNAIEAVEGVRIGHLTLVETKYAEFDYTEVEVEYLPDAGYIRLDTTTLTYIPHEPF</sequence>
<evidence type="ECO:0008006" key="3">
    <source>
        <dbReference type="Google" id="ProtNLM"/>
    </source>
</evidence>
<evidence type="ECO:0000313" key="2">
    <source>
        <dbReference type="Proteomes" id="UP001500067"/>
    </source>
</evidence>